<name>A0ABX1TIH0_9GAMM</name>
<keyword evidence="4 8" id="KW-0479">Metal-binding</keyword>
<dbReference type="InterPro" id="IPR002716">
    <property type="entry name" value="PIN_dom"/>
</dbReference>
<keyword evidence="2 8" id="KW-1277">Toxin-antitoxin system</keyword>
<dbReference type="InterPro" id="IPR022907">
    <property type="entry name" value="VapC_family"/>
</dbReference>
<feature type="binding site" evidence="8">
    <location>
        <position position="98"/>
    </location>
    <ligand>
        <name>Mg(2+)</name>
        <dbReference type="ChEBI" id="CHEBI:18420"/>
    </ligand>
</feature>
<dbReference type="EMBL" id="SPMZ01000022">
    <property type="protein sequence ID" value="NMQ19183.1"/>
    <property type="molecule type" value="Genomic_DNA"/>
</dbReference>
<proteinExistence type="inferred from homology"/>
<dbReference type="Proteomes" id="UP000760480">
    <property type="component" value="Unassembled WGS sequence"/>
</dbReference>
<feature type="binding site" evidence="8">
    <location>
        <position position="6"/>
    </location>
    <ligand>
        <name>Mg(2+)</name>
        <dbReference type="ChEBI" id="CHEBI:18420"/>
    </ligand>
</feature>
<keyword evidence="3 8" id="KW-0540">Nuclease</keyword>
<protein>
    <recommendedName>
        <fullName evidence="8">Ribonuclease VapC</fullName>
        <shortName evidence="8">RNase VapC</shortName>
        <ecNumber evidence="8">3.1.-.-</ecNumber>
    </recommendedName>
    <alternativeName>
        <fullName evidence="8">Toxin VapC</fullName>
    </alternativeName>
</protein>
<feature type="domain" description="PIN" evidence="9">
    <location>
        <begin position="4"/>
        <end position="116"/>
    </location>
</feature>
<dbReference type="PANTHER" id="PTHR33653">
    <property type="entry name" value="RIBONUCLEASE VAPC2"/>
    <property type="match status" value="1"/>
</dbReference>
<dbReference type="Pfam" id="PF01850">
    <property type="entry name" value="PIN"/>
    <property type="match status" value="1"/>
</dbReference>
<dbReference type="RefSeq" id="WP_169248443.1">
    <property type="nucleotide sequence ID" value="NZ_SPMZ01000022.1"/>
</dbReference>
<comment type="cofactor">
    <cofactor evidence="1 8">
        <name>Mg(2+)</name>
        <dbReference type="ChEBI" id="CHEBI:18420"/>
    </cofactor>
</comment>
<gene>
    <name evidence="8" type="primary">vapC</name>
    <name evidence="10" type="ORF">E4P82_08220</name>
</gene>
<dbReference type="PANTHER" id="PTHR33653:SF1">
    <property type="entry name" value="RIBONUCLEASE VAPC2"/>
    <property type="match status" value="1"/>
</dbReference>
<dbReference type="InterPro" id="IPR029060">
    <property type="entry name" value="PIN-like_dom_sf"/>
</dbReference>
<dbReference type="Gene3D" id="3.40.50.1010">
    <property type="entry name" value="5'-nuclease"/>
    <property type="match status" value="1"/>
</dbReference>
<evidence type="ECO:0000256" key="6">
    <source>
        <dbReference type="ARBA" id="ARBA00022842"/>
    </source>
</evidence>
<dbReference type="SUPFAM" id="SSF88723">
    <property type="entry name" value="PIN domain-like"/>
    <property type="match status" value="1"/>
</dbReference>
<comment type="caution">
    <text evidence="10">The sequence shown here is derived from an EMBL/GenBank/DDBJ whole genome shotgun (WGS) entry which is preliminary data.</text>
</comment>
<evidence type="ECO:0000313" key="11">
    <source>
        <dbReference type="Proteomes" id="UP000760480"/>
    </source>
</evidence>
<keyword evidence="5 8" id="KW-0378">Hydrolase</keyword>
<evidence type="ECO:0000256" key="4">
    <source>
        <dbReference type="ARBA" id="ARBA00022723"/>
    </source>
</evidence>
<dbReference type="InterPro" id="IPR050556">
    <property type="entry name" value="Type_II_TA_system_RNase"/>
</dbReference>
<evidence type="ECO:0000256" key="7">
    <source>
        <dbReference type="ARBA" id="ARBA00038093"/>
    </source>
</evidence>
<comment type="similarity">
    <text evidence="7 8">Belongs to the PINc/VapC protein family.</text>
</comment>
<keyword evidence="11" id="KW-1185">Reference proteome</keyword>
<accession>A0ABX1TIH0</accession>
<evidence type="ECO:0000256" key="1">
    <source>
        <dbReference type="ARBA" id="ARBA00001946"/>
    </source>
</evidence>
<dbReference type="EC" id="3.1.-.-" evidence="8"/>
<evidence type="ECO:0000259" key="9">
    <source>
        <dbReference type="Pfam" id="PF01850"/>
    </source>
</evidence>
<evidence type="ECO:0000256" key="5">
    <source>
        <dbReference type="ARBA" id="ARBA00022801"/>
    </source>
</evidence>
<keyword evidence="8" id="KW-0800">Toxin</keyword>
<evidence type="ECO:0000256" key="2">
    <source>
        <dbReference type="ARBA" id="ARBA00022649"/>
    </source>
</evidence>
<organism evidence="10 11">
    <name type="scientific">Candidatus Competibacter phosphatis</name>
    <dbReference type="NCBI Taxonomy" id="221280"/>
    <lineage>
        <taxon>Bacteria</taxon>
        <taxon>Pseudomonadati</taxon>
        <taxon>Pseudomonadota</taxon>
        <taxon>Gammaproteobacteria</taxon>
        <taxon>Candidatus Competibacteraceae</taxon>
        <taxon>Candidatus Competibacter</taxon>
    </lineage>
</organism>
<keyword evidence="6 8" id="KW-0460">Magnesium</keyword>
<evidence type="ECO:0000256" key="3">
    <source>
        <dbReference type="ARBA" id="ARBA00022722"/>
    </source>
</evidence>
<sequence length="133" mass="14196">MGLILDTNVLIQAERQPGGFRFGDYETHGGLYLSAITASELLVGVHRANTAERRLKRLAFVESILAAIPALAFDLETARLHAGMIAALPKNLTASAFDSLIAATALRHGFAVLTANPADFTIFPSLTVIAVQH</sequence>
<evidence type="ECO:0000313" key="10">
    <source>
        <dbReference type="EMBL" id="NMQ19183.1"/>
    </source>
</evidence>
<reference evidence="10 11" key="1">
    <citation type="submission" date="2019-03" db="EMBL/GenBank/DDBJ databases">
        <title>Metabolic reconstructions from genomes of highly enriched 'Candidatus Accumulibacter' and 'Candidatus Competibacter' bioreactor populations.</title>
        <authorList>
            <person name="Annavajhala M.K."/>
            <person name="Welles L."/>
            <person name="Abbas B."/>
            <person name="Sorokin D."/>
            <person name="Park H."/>
            <person name="Van Loosdrecht M."/>
            <person name="Chandran K."/>
        </authorList>
    </citation>
    <scope>NUCLEOTIDE SEQUENCE [LARGE SCALE GENOMIC DNA]</scope>
    <source>
        <strain evidence="10 11">SBR_G</strain>
    </source>
</reference>
<dbReference type="HAMAP" id="MF_00265">
    <property type="entry name" value="VapC_Nob1"/>
    <property type="match status" value="1"/>
</dbReference>
<evidence type="ECO:0000256" key="8">
    <source>
        <dbReference type="HAMAP-Rule" id="MF_00265"/>
    </source>
</evidence>
<comment type="function">
    <text evidence="8">Toxic component of a toxin-antitoxin (TA) system. An RNase.</text>
</comment>